<dbReference type="STRING" id="1802060.A2957_02550"/>
<dbReference type="InterPro" id="IPR036428">
    <property type="entry name" value="PCD_sf"/>
</dbReference>
<evidence type="ECO:0000313" key="5">
    <source>
        <dbReference type="EMBL" id="OGK44880.1"/>
    </source>
</evidence>
<dbReference type="AlphaFoldDB" id="A0A1F7INH6"/>
<comment type="caution">
    <text evidence="5">The sequence shown here is derived from an EMBL/GenBank/DDBJ whole genome shotgun (WGS) entry which is preliminary data.</text>
</comment>
<evidence type="ECO:0000256" key="4">
    <source>
        <dbReference type="ARBA" id="ARBA00023239"/>
    </source>
</evidence>
<evidence type="ECO:0000256" key="1">
    <source>
        <dbReference type="ARBA" id="ARBA00001554"/>
    </source>
</evidence>
<dbReference type="InterPro" id="IPR001533">
    <property type="entry name" value="Pterin_deHydtase"/>
</dbReference>
<dbReference type="Proteomes" id="UP000179072">
    <property type="component" value="Unassembled WGS sequence"/>
</dbReference>
<keyword evidence="4" id="KW-0456">Lyase</keyword>
<organism evidence="5 6">
    <name type="scientific">Candidatus Roizmanbacteria bacterium RIFCSPLOWO2_01_FULL_38_11</name>
    <dbReference type="NCBI Taxonomy" id="1802060"/>
    <lineage>
        <taxon>Bacteria</taxon>
        <taxon>Candidatus Roizmaniibacteriota</taxon>
    </lineage>
</organism>
<protein>
    <recommendedName>
        <fullName evidence="3">4a-hydroxytetrahydrobiopterin dehydratase</fullName>
        <ecNumber evidence="3">4.2.1.96</ecNumber>
    </recommendedName>
</protein>
<sequence length="110" mass="12652">MNDLFLQKCIPCKGTDRPMTPQEFTVHLSSVPDWEVFQNKEIKKLFTFKNFKEALAFVNKVGAIAEEQGHHPNIFLHNWNKVTITLTTFAIKGLSLNDFIMAAKIDKHFS</sequence>
<dbReference type="PANTHER" id="PTHR12599">
    <property type="entry name" value="PTERIN-4-ALPHA-CARBINOLAMINE DEHYDRATASE"/>
    <property type="match status" value="1"/>
</dbReference>
<evidence type="ECO:0000256" key="2">
    <source>
        <dbReference type="ARBA" id="ARBA00006472"/>
    </source>
</evidence>
<dbReference type="PANTHER" id="PTHR12599:SF0">
    <property type="entry name" value="PTERIN-4-ALPHA-CARBINOLAMINE DEHYDRATASE"/>
    <property type="match status" value="1"/>
</dbReference>
<evidence type="ECO:0000313" key="6">
    <source>
        <dbReference type="Proteomes" id="UP000179072"/>
    </source>
</evidence>
<dbReference type="EMBL" id="MGAK01000010">
    <property type="protein sequence ID" value="OGK44880.1"/>
    <property type="molecule type" value="Genomic_DNA"/>
</dbReference>
<gene>
    <name evidence="5" type="ORF">A2957_02550</name>
</gene>
<comment type="catalytic activity">
    <reaction evidence="1">
        <text>(4aS,6R)-4a-hydroxy-L-erythro-5,6,7,8-tetrahydrobiopterin = (6R)-L-erythro-6,7-dihydrobiopterin + H2O</text>
        <dbReference type="Rhea" id="RHEA:11920"/>
        <dbReference type="ChEBI" id="CHEBI:15377"/>
        <dbReference type="ChEBI" id="CHEBI:15642"/>
        <dbReference type="ChEBI" id="CHEBI:43120"/>
        <dbReference type="EC" id="4.2.1.96"/>
    </reaction>
</comment>
<dbReference type="CDD" id="cd00913">
    <property type="entry name" value="PCD_DCoH_subfamily_a"/>
    <property type="match status" value="1"/>
</dbReference>
<name>A0A1F7INH6_9BACT</name>
<proteinExistence type="inferred from homology"/>
<dbReference type="GO" id="GO:0008124">
    <property type="term" value="F:4-alpha-hydroxytetrahydrobiopterin dehydratase activity"/>
    <property type="evidence" value="ECO:0007669"/>
    <property type="project" value="UniProtKB-EC"/>
</dbReference>
<comment type="similarity">
    <text evidence="2">Belongs to the pterin-4-alpha-carbinolamine dehydratase family.</text>
</comment>
<dbReference type="Gene3D" id="3.30.1360.20">
    <property type="entry name" value="Transcriptional coactivator/pterin dehydratase"/>
    <property type="match status" value="1"/>
</dbReference>
<dbReference type="GO" id="GO:0006729">
    <property type="term" value="P:tetrahydrobiopterin biosynthetic process"/>
    <property type="evidence" value="ECO:0007669"/>
    <property type="project" value="InterPro"/>
</dbReference>
<reference evidence="5 6" key="1">
    <citation type="journal article" date="2016" name="Nat. Commun.">
        <title>Thousands of microbial genomes shed light on interconnected biogeochemical processes in an aquifer system.</title>
        <authorList>
            <person name="Anantharaman K."/>
            <person name="Brown C.T."/>
            <person name="Hug L.A."/>
            <person name="Sharon I."/>
            <person name="Castelle C.J."/>
            <person name="Probst A.J."/>
            <person name="Thomas B.C."/>
            <person name="Singh A."/>
            <person name="Wilkins M.J."/>
            <person name="Karaoz U."/>
            <person name="Brodie E.L."/>
            <person name="Williams K.H."/>
            <person name="Hubbard S.S."/>
            <person name="Banfield J.F."/>
        </authorList>
    </citation>
    <scope>NUCLEOTIDE SEQUENCE [LARGE SCALE GENOMIC DNA]</scope>
</reference>
<dbReference type="Pfam" id="PF01329">
    <property type="entry name" value="Pterin_4a"/>
    <property type="match status" value="1"/>
</dbReference>
<dbReference type="EC" id="4.2.1.96" evidence="3"/>
<dbReference type="SUPFAM" id="SSF55248">
    <property type="entry name" value="PCD-like"/>
    <property type="match status" value="1"/>
</dbReference>
<evidence type="ECO:0000256" key="3">
    <source>
        <dbReference type="ARBA" id="ARBA00013252"/>
    </source>
</evidence>
<accession>A0A1F7INH6</accession>